<dbReference type="SUPFAM" id="SSF55729">
    <property type="entry name" value="Acyl-CoA N-acyltransferases (Nat)"/>
    <property type="match status" value="1"/>
</dbReference>
<dbReference type="InterPro" id="IPR016181">
    <property type="entry name" value="Acyl_CoA_acyltransferase"/>
</dbReference>
<dbReference type="Proteomes" id="UP000183700">
    <property type="component" value="Unassembled WGS sequence"/>
</dbReference>
<comment type="caution">
    <text evidence="2">The sequence shown here is derived from an EMBL/GenBank/DDBJ whole genome shotgun (WGS) entry which is preliminary data.</text>
</comment>
<name>A0A1L8SY44_9ENTE</name>
<dbReference type="Gene3D" id="3.40.630.30">
    <property type="match status" value="1"/>
</dbReference>
<protein>
    <recommendedName>
        <fullName evidence="1">N-acetyltransferase domain-containing protein</fullName>
    </recommendedName>
</protein>
<evidence type="ECO:0000313" key="2">
    <source>
        <dbReference type="EMBL" id="OJG36842.1"/>
    </source>
</evidence>
<dbReference type="CDD" id="cd04301">
    <property type="entry name" value="NAT_SF"/>
    <property type="match status" value="1"/>
</dbReference>
<dbReference type="PROSITE" id="PS51186">
    <property type="entry name" value="GNAT"/>
    <property type="match status" value="1"/>
</dbReference>
<proteinExistence type="predicted"/>
<sequence>MLDQGGFVMLDKSVSFIPITMFRPSNAPSLPKIQLPEGYHFVFYQLGDAQAWCRIETAVQEFETEADAALYFEKAFAPFSNELQRRMLFIENPKGEKVATFTAWWTEEKAPRLHWLGVLPTEQRKGLAKALAIRVTQLLHDYYPEQDLYLTTQTWSHVAVKLYQKLNYQIIRNQDYQNIINILNTAEK</sequence>
<dbReference type="InterPro" id="IPR000182">
    <property type="entry name" value="GNAT_dom"/>
</dbReference>
<dbReference type="EMBL" id="JXKM01000002">
    <property type="protein sequence ID" value="OJG36842.1"/>
    <property type="molecule type" value="Genomic_DNA"/>
</dbReference>
<dbReference type="AlphaFoldDB" id="A0A1L8SY44"/>
<dbReference type="Pfam" id="PF00583">
    <property type="entry name" value="Acetyltransf_1"/>
    <property type="match status" value="1"/>
</dbReference>
<keyword evidence="3" id="KW-1185">Reference proteome</keyword>
<feature type="domain" description="N-acetyltransferase" evidence="1">
    <location>
        <begin position="39"/>
        <end position="186"/>
    </location>
</feature>
<dbReference type="STRING" id="319970.RV00_GL001287"/>
<organism evidence="2 3">
    <name type="scientific">Enterococcus devriesei</name>
    <dbReference type="NCBI Taxonomy" id="319970"/>
    <lineage>
        <taxon>Bacteria</taxon>
        <taxon>Bacillati</taxon>
        <taxon>Bacillota</taxon>
        <taxon>Bacilli</taxon>
        <taxon>Lactobacillales</taxon>
        <taxon>Enterococcaceae</taxon>
        <taxon>Enterococcus</taxon>
    </lineage>
</organism>
<dbReference type="GO" id="GO:0016747">
    <property type="term" value="F:acyltransferase activity, transferring groups other than amino-acyl groups"/>
    <property type="evidence" value="ECO:0007669"/>
    <property type="project" value="InterPro"/>
</dbReference>
<reference evidence="2 3" key="1">
    <citation type="submission" date="2014-12" db="EMBL/GenBank/DDBJ databases">
        <title>Draft genome sequences of 29 type strains of Enterococci.</title>
        <authorList>
            <person name="Zhong Z."/>
            <person name="Sun Z."/>
            <person name="Liu W."/>
            <person name="Zhang W."/>
            <person name="Zhang H."/>
        </authorList>
    </citation>
    <scope>NUCLEOTIDE SEQUENCE [LARGE SCALE GENOMIC DNA]</scope>
    <source>
        <strain evidence="2 3">DSM 22802</strain>
    </source>
</reference>
<evidence type="ECO:0000259" key="1">
    <source>
        <dbReference type="PROSITE" id="PS51186"/>
    </source>
</evidence>
<gene>
    <name evidence="2" type="ORF">RV00_GL001287</name>
</gene>
<evidence type="ECO:0000313" key="3">
    <source>
        <dbReference type="Proteomes" id="UP000183700"/>
    </source>
</evidence>
<accession>A0A1L8SY44</accession>